<evidence type="ECO:0000256" key="10">
    <source>
        <dbReference type="HAMAP-Rule" id="MF_00595"/>
    </source>
</evidence>
<comment type="similarity">
    <text evidence="3 10">Belongs to the PEPCase type 1 family.</text>
</comment>
<evidence type="ECO:0000256" key="8">
    <source>
        <dbReference type="ARBA" id="ARBA00023300"/>
    </source>
</evidence>
<dbReference type="InterPro" id="IPR015813">
    <property type="entry name" value="Pyrv/PenolPyrv_kinase-like_dom"/>
</dbReference>
<dbReference type="GO" id="GO:0015977">
    <property type="term" value="P:carbon fixation"/>
    <property type="evidence" value="ECO:0007669"/>
    <property type="project" value="UniProtKB-UniRule"/>
</dbReference>
<dbReference type="NCBIfam" id="NF000584">
    <property type="entry name" value="PRK00009.1"/>
    <property type="match status" value="1"/>
</dbReference>
<evidence type="ECO:0000256" key="2">
    <source>
        <dbReference type="ARBA" id="ARBA00003670"/>
    </source>
</evidence>
<comment type="subunit">
    <text evidence="10">Homotetramer.</text>
</comment>
<dbReference type="InterPro" id="IPR033129">
    <property type="entry name" value="PEPCASE_His_AS"/>
</dbReference>
<dbReference type="InterPro" id="IPR022805">
    <property type="entry name" value="PEP_COase_bac/pln-type"/>
</dbReference>
<evidence type="ECO:0000313" key="14">
    <source>
        <dbReference type="Proteomes" id="UP000295293"/>
    </source>
</evidence>
<evidence type="ECO:0000256" key="1">
    <source>
        <dbReference type="ARBA" id="ARBA00001946"/>
    </source>
</evidence>
<keyword evidence="8 10" id="KW-0120">Carbon dioxide fixation</keyword>
<dbReference type="PANTHER" id="PTHR30523:SF6">
    <property type="entry name" value="PHOSPHOENOLPYRUVATE CARBOXYLASE"/>
    <property type="match status" value="1"/>
</dbReference>
<proteinExistence type="inferred from homology"/>
<evidence type="ECO:0000256" key="5">
    <source>
        <dbReference type="ARBA" id="ARBA00022419"/>
    </source>
</evidence>
<dbReference type="GO" id="GO:0006099">
    <property type="term" value="P:tricarboxylic acid cycle"/>
    <property type="evidence" value="ECO:0007669"/>
    <property type="project" value="InterPro"/>
</dbReference>
<evidence type="ECO:0000256" key="4">
    <source>
        <dbReference type="ARBA" id="ARBA00012305"/>
    </source>
</evidence>
<keyword evidence="6 10" id="KW-0460">Magnesium</keyword>
<evidence type="ECO:0000313" key="13">
    <source>
        <dbReference type="EMBL" id="TDR38226.1"/>
    </source>
</evidence>
<dbReference type="EC" id="4.1.1.31" evidence="4 10"/>
<dbReference type="PRINTS" id="PR00150">
    <property type="entry name" value="PEPCARBXLASE"/>
</dbReference>
<evidence type="ECO:0000256" key="11">
    <source>
        <dbReference type="PROSITE-ProRule" id="PRU10111"/>
    </source>
</evidence>
<name>A0A4R6YM52_9GAMM</name>
<evidence type="ECO:0000256" key="3">
    <source>
        <dbReference type="ARBA" id="ARBA00008346"/>
    </source>
</evidence>
<dbReference type="PANTHER" id="PTHR30523">
    <property type="entry name" value="PHOSPHOENOLPYRUVATE CARBOXYLASE"/>
    <property type="match status" value="1"/>
</dbReference>
<dbReference type="SUPFAM" id="SSF51621">
    <property type="entry name" value="Phosphoenolpyruvate/pyruvate domain"/>
    <property type="match status" value="1"/>
</dbReference>
<dbReference type="PROSITE" id="PS00393">
    <property type="entry name" value="PEPCASE_2"/>
    <property type="match status" value="1"/>
</dbReference>
<evidence type="ECO:0000256" key="12">
    <source>
        <dbReference type="PROSITE-ProRule" id="PRU10112"/>
    </source>
</evidence>
<reference evidence="13 14" key="1">
    <citation type="submission" date="2019-03" db="EMBL/GenBank/DDBJ databases">
        <title>Genomic Encyclopedia of Type Strains, Phase IV (KMG-IV): sequencing the most valuable type-strain genomes for metagenomic binning, comparative biology and taxonomic classification.</title>
        <authorList>
            <person name="Goeker M."/>
        </authorList>
    </citation>
    <scope>NUCLEOTIDE SEQUENCE [LARGE SCALE GENOMIC DNA]</scope>
    <source>
        <strain evidence="13 14">DSM 21667</strain>
    </source>
</reference>
<keyword evidence="13" id="KW-0670">Pyruvate</keyword>
<gene>
    <name evidence="10" type="primary">ppc</name>
    <name evidence="13" type="ORF">DFR29_12226</name>
</gene>
<comment type="cofactor">
    <cofactor evidence="1 10">
        <name>Mg(2+)</name>
        <dbReference type="ChEBI" id="CHEBI:18420"/>
    </cofactor>
</comment>
<organism evidence="13 14">
    <name type="scientific">Tahibacter aquaticus</name>
    <dbReference type="NCBI Taxonomy" id="520092"/>
    <lineage>
        <taxon>Bacteria</taxon>
        <taxon>Pseudomonadati</taxon>
        <taxon>Pseudomonadota</taxon>
        <taxon>Gammaproteobacteria</taxon>
        <taxon>Lysobacterales</taxon>
        <taxon>Rhodanobacteraceae</taxon>
        <taxon>Tahibacter</taxon>
    </lineage>
</organism>
<accession>A0A4R6YM52</accession>
<dbReference type="GO" id="GO:0000287">
    <property type="term" value="F:magnesium ion binding"/>
    <property type="evidence" value="ECO:0007669"/>
    <property type="project" value="UniProtKB-UniRule"/>
</dbReference>
<feature type="active site" evidence="10 12">
    <location>
        <position position="576"/>
    </location>
</feature>
<evidence type="ECO:0000256" key="7">
    <source>
        <dbReference type="ARBA" id="ARBA00023239"/>
    </source>
</evidence>
<evidence type="ECO:0000256" key="9">
    <source>
        <dbReference type="ARBA" id="ARBA00048995"/>
    </source>
</evidence>
<dbReference type="PROSITE" id="PS00781">
    <property type="entry name" value="PEPCASE_1"/>
    <property type="match status" value="1"/>
</dbReference>
<dbReference type="Pfam" id="PF00311">
    <property type="entry name" value="PEPcase"/>
    <property type="match status" value="1"/>
</dbReference>
<comment type="function">
    <text evidence="2 10">Forms oxaloacetate, a four-carbon dicarboxylic acid source for the tricarboxylic acid cycle.</text>
</comment>
<dbReference type="Proteomes" id="UP000295293">
    <property type="component" value="Unassembled WGS sequence"/>
</dbReference>
<comment type="caution">
    <text evidence="13">The sequence shown here is derived from an EMBL/GenBank/DDBJ whole genome shotgun (WGS) entry which is preliminary data.</text>
</comment>
<dbReference type="EMBL" id="SNZH01000022">
    <property type="protein sequence ID" value="TDR38226.1"/>
    <property type="molecule type" value="Genomic_DNA"/>
</dbReference>
<sequence length="910" mass="100853">MRMTANPEPSSHEVLREVDFPRADQYLREDVKRLGALVGEILADQLGSDFLAQVEAVRGAAIRRREQRAPIAELVALLDAGADRATDLARAFATYFQAINIAERVHRIRRRRDYERAGAAPQPGSLREVIADLRKDGVSRDEILALVARLRIEPVFTAHPTEAVRRSLLDKEQVLVKCLIADIDRQRTPAERRADQERMRVALSAGWQTADAPSERPTVHDEMDHVSYFLADVLYPMLPVFFEVFEDVLSELGAVPELPPLLRFGTWVGGDMDGNPNVGADTVRATLVAQRGQVLGAYRREIVQLERLLSQSVSRVAIDQAVLDRLADYRQRLPKAAARLKARYADMPYRHLLSLISARLSATANERDEAYADAAAFRADLELIAASLLAHHGRHAGWLALRQLLQRVDTFGFHLATLDLRQESGAHDQSLALLLDDAQWPQREAASRRERLVALIEGAAAVQPAAAGAAATLDVFRTVAWARRSYGAAAIGPYIISMSRSAADVLAVLALARLADCVDAAGNVPLDVAPLFETIADLRAAQDVLVQLFDDPVYRQHLRARGDCQMVMLGYSDSAKDGGMFASRWALQRTQVLLTELAQRSGVRIAFFHGRGGSISRGGGKTERAVIAAPRGSVDGYLRLTEQGEVIHRKYGIRALALRNLEQTTGAVLRASLRPRPPEPRENQWREMVTHMAEVSRTHYRGLVHESAGFVEYFRAATPIDVIERLRMGSRPPRRGGSAGVSSLRAIPWVFAWSQNRAGLTGWYGIGTALADGIDRYGVEPMREMTRDWPFFATLIDDVEMVLAKSDMDIFALYSELAGPLHRQFHPRIAAEYGLTLAAILQLKQSDHLLAGDRRLRQSIRLRNPYVDPISLLQVDLLARWREAERPEGELFQALAATVNGIAAGVQNTG</sequence>
<keyword evidence="14" id="KW-1185">Reference proteome</keyword>
<protein>
    <recommendedName>
        <fullName evidence="5 10">Phosphoenolpyruvate carboxylase</fullName>
        <shortName evidence="10">PEPC</shortName>
        <shortName evidence="10">PEPCase</shortName>
        <ecNumber evidence="4 10">4.1.1.31</ecNumber>
    </recommendedName>
</protein>
<dbReference type="GO" id="GO:0006107">
    <property type="term" value="P:oxaloacetate metabolic process"/>
    <property type="evidence" value="ECO:0007669"/>
    <property type="project" value="UniProtKB-UniRule"/>
</dbReference>
<dbReference type="Gene3D" id="1.20.1440.90">
    <property type="entry name" value="Phosphoenolpyruvate/pyruvate domain"/>
    <property type="match status" value="1"/>
</dbReference>
<dbReference type="InterPro" id="IPR021135">
    <property type="entry name" value="PEP_COase"/>
</dbReference>
<dbReference type="AlphaFoldDB" id="A0A4R6YM52"/>
<feature type="active site" evidence="10 11">
    <location>
        <position position="159"/>
    </location>
</feature>
<dbReference type="GO" id="GO:0005829">
    <property type="term" value="C:cytosol"/>
    <property type="evidence" value="ECO:0007669"/>
    <property type="project" value="TreeGrafter"/>
</dbReference>
<dbReference type="GO" id="GO:0008964">
    <property type="term" value="F:phosphoenolpyruvate carboxylase activity"/>
    <property type="evidence" value="ECO:0007669"/>
    <property type="project" value="UniProtKB-UniRule"/>
</dbReference>
<dbReference type="HAMAP" id="MF_00595">
    <property type="entry name" value="PEPcase_type1"/>
    <property type="match status" value="1"/>
</dbReference>
<dbReference type="InterPro" id="IPR018129">
    <property type="entry name" value="PEP_COase_Lys_AS"/>
</dbReference>
<comment type="catalytic activity">
    <reaction evidence="9 10">
        <text>oxaloacetate + phosphate = phosphoenolpyruvate + hydrogencarbonate</text>
        <dbReference type="Rhea" id="RHEA:28370"/>
        <dbReference type="ChEBI" id="CHEBI:16452"/>
        <dbReference type="ChEBI" id="CHEBI:17544"/>
        <dbReference type="ChEBI" id="CHEBI:43474"/>
        <dbReference type="ChEBI" id="CHEBI:58702"/>
        <dbReference type="EC" id="4.1.1.31"/>
    </reaction>
</comment>
<keyword evidence="7 10" id="KW-0456">Lyase</keyword>
<evidence type="ECO:0000256" key="6">
    <source>
        <dbReference type="ARBA" id="ARBA00022842"/>
    </source>
</evidence>